<dbReference type="STRING" id="1561003.Ark11_0407"/>
<sequence length="98" mass="10871">MVVTDEDVYDLAAVSRISLSETDCQIFRDHLANIFLTIDELSRVECDGDTEPLIYPLGDGIEVRDDVSYVCDCSSQLGSKAPLFDKGLYLVPPVISKR</sequence>
<evidence type="ECO:0000313" key="1">
    <source>
        <dbReference type="EMBL" id="CUT17256.1"/>
    </source>
</evidence>
<dbReference type="Proteomes" id="UP000198651">
    <property type="component" value="Chromosome I"/>
</dbReference>
<keyword evidence="1" id="KW-0808">Transferase</keyword>
<dbReference type="GO" id="GO:0016740">
    <property type="term" value="F:transferase activity"/>
    <property type="evidence" value="ECO:0007669"/>
    <property type="project" value="UniProtKB-KW"/>
</dbReference>
<dbReference type="Gene3D" id="1.10.20.60">
    <property type="entry name" value="Glu-tRNAGln amidotransferase C subunit, N-terminal domain"/>
    <property type="match status" value="1"/>
</dbReference>
<dbReference type="InterPro" id="IPR036113">
    <property type="entry name" value="Asp/Glu-ADT_sf_sub_c"/>
</dbReference>
<dbReference type="AlphaFoldDB" id="A0A0S4M532"/>
<dbReference type="GO" id="GO:0006450">
    <property type="term" value="P:regulation of translational fidelity"/>
    <property type="evidence" value="ECO:0007669"/>
    <property type="project" value="InterPro"/>
</dbReference>
<gene>
    <name evidence="1" type="ORF">Ark11_0407</name>
</gene>
<proteinExistence type="predicted"/>
<name>A0A0S4M532_9BURK</name>
<evidence type="ECO:0000313" key="2">
    <source>
        <dbReference type="Proteomes" id="UP000198651"/>
    </source>
</evidence>
<keyword evidence="2" id="KW-1185">Reference proteome</keyword>
<dbReference type="SUPFAM" id="SSF141000">
    <property type="entry name" value="Glu-tRNAGln amidotransferase C subunit"/>
    <property type="match status" value="1"/>
</dbReference>
<organism evidence="1 2">
    <name type="scientific">Candidatus Ichthyocystis hellenicum</name>
    <dbReference type="NCBI Taxonomy" id="1561003"/>
    <lineage>
        <taxon>Bacteria</taxon>
        <taxon>Pseudomonadati</taxon>
        <taxon>Pseudomonadota</taxon>
        <taxon>Betaproteobacteria</taxon>
        <taxon>Burkholderiales</taxon>
        <taxon>Candidatus Ichthyocystis</taxon>
    </lineage>
</organism>
<accession>A0A0S4M532</accession>
<protein>
    <submittedName>
        <fullName evidence="1">Putative aspartyl/glutamyl-tRNA amidotransferase subunit C</fullName>
    </submittedName>
</protein>
<reference evidence="2" key="1">
    <citation type="submission" date="2015-11" db="EMBL/GenBank/DDBJ databases">
        <authorList>
            <person name="Seth-Smith H.M.B."/>
        </authorList>
    </citation>
    <scope>NUCLEOTIDE SEQUENCE [LARGE SCALE GENOMIC DNA]</scope>
    <source>
        <strain evidence="2">2013Ark11</strain>
    </source>
</reference>
<dbReference type="EMBL" id="LN906597">
    <property type="protein sequence ID" value="CUT17256.1"/>
    <property type="molecule type" value="Genomic_DNA"/>
</dbReference>